<comment type="similarity">
    <text evidence="1 4">Belongs to the short-chain dehydrogenases/reductases (SDR) family.</text>
</comment>
<proteinExistence type="inferred from homology"/>
<organism evidence="6 7">
    <name type="scientific">Sorangium atrum</name>
    <dbReference type="NCBI Taxonomy" id="2995308"/>
    <lineage>
        <taxon>Bacteria</taxon>
        <taxon>Pseudomonadati</taxon>
        <taxon>Myxococcota</taxon>
        <taxon>Polyangia</taxon>
        <taxon>Polyangiales</taxon>
        <taxon>Polyangiaceae</taxon>
        <taxon>Sorangium</taxon>
    </lineage>
</organism>
<protein>
    <submittedName>
        <fullName evidence="6">SDR family NAD(P)-dependent oxidoreductase</fullName>
    </submittedName>
</protein>
<dbReference type="InterPro" id="IPR036291">
    <property type="entry name" value="NAD(P)-bd_dom_sf"/>
</dbReference>
<dbReference type="Pfam" id="PF00106">
    <property type="entry name" value="adh_short"/>
    <property type="match status" value="1"/>
</dbReference>
<feature type="domain" description="Ketoreductase" evidence="5">
    <location>
        <begin position="6"/>
        <end position="176"/>
    </location>
</feature>
<dbReference type="InterPro" id="IPR002347">
    <property type="entry name" value="SDR_fam"/>
</dbReference>
<keyword evidence="2" id="KW-0521">NADP</keyword>
<sequence>MRLKDKIALITGASRGIGKASALALSREGAVVVGVARTAADLSALEGEIRAAGGRGLMIEADVTRAASVAACVERAVGELGRVDILVNNAGIGGYRPFLEWSEDDYDRIMATNVKGTWLFCREVIPHMRRQGGGHIINVASVAGLQGYPSEAIYCASKFAQMGLTQALDREFWQENIKVSAVCPGGVETHFALGDGRTAGSERMQGFSTPEDVAEAVVLAALPRDRSRIVQIVMRPMNEAT</sequence>
<keyword evidence="3" id="KW-0560">Oxidoreductase</keyword>
<dbReference type="PANTHER" id="PTHR43391">
    <property type="entry name" value="RETINOL DEHYDROGENASE-RELATED"/>
    <property type="match status" value="1"/>
</dbReference>
<name>A0ABT5BZD7_9BACT</name>
<dbReference type="Proteomes" id="UP001217485">
    <property type="component" value="Unassembled WGS sequence"/>
</dbReference>
<evidence type="ECO:0000256" key="4">
    <source>
        <dbReference type="RuleBase" id="RU000363"/>
    </source>
</evidence>
<dbReference type="PRINTS" id="PR00080">
    <property type="entry name" value="SDRFAMILY"/>
</dbReference>
<evidence type="ECO:0000313" key="6">
    <source>
        <dbReference type="EMBL" id="MDC0679520.1"/>
    </source>
</evidence>
<dbReference type="SUPFAM" id="SSF51735">
    <property type="entry name" value="NAD(P)-binding Rossmann-fold domains"/>
    <property type="match status" value="1"/>
</dbReference>
<dbReference type="CDD" id="cd05233">
    <property type="entry name" value="SDR_c"/>
    <property type="match status" value="1"/>
</dbReference>
<dbReference type="EMBL" id="JAQNDK010000002">
    <property type="protein sequence ID" value="MDC0679520.1"/>
    <property type="molecule type" value="Genomic_DNA"/>
</dbReference>
<dbReference type="Gene3D" id="3.40.50.720">
    <property type="entry name" value="NAD(P)-binding Rossmann-like Domain"/>
    <property type="match status" value="1"/>
</dbReference>
<dbReference type="PANTHER" id="PTHR43391:SF14">
    <property type="entry name" value="DEHYDROGENASE_REDUCTASE SDR FAMILY PROTEIN 7-LIKE"/>
    <property type="match status" value="1"/>
</dbReference>
<dbReference type="SMART" id="SM00822">
    <property type="entry name" value="PKS_KR"/>
    <property type="match status" value="1"/>
</dbReference>
<dbReference type="InterPro" id="IPR057326">
    <property type="entry name" value="KR_dom"/>
</dbReference>
<evidence type="ECO:0000256" key="2">
    <source>
        <dbReference type="ARBA" id="ARBA00022857"/>
    </source>
</evidence>
<accession>A0ABT5BZD7</accession>
<keyword evidence="7" id="KW-1185">Reference proteome</keyword>
<evidence type="ECO:0000313" key="7">
    <source>
        <dbReference type="Proteomes" id="UP001217485"/>
    </source>
</evidence>
<comment type="caution">
    <text evidence="6">The sequence shown here is derived from an EMBL/GenBank/DDBJ whole genome shotgun (WGS) entry which is preliminary data.</text>
</comment>
<evidence type="ECO:0000256" key="3">
    <source>
        <dbReference type="ARBA" id="ARBA00023002"/>
    </source>
</evidence>
<evidence type="ECO:0000256" key="1">
    <source>
        <dbReference type="ARBA" id="ARBA00006484"/>
    </source>
</evidence>
<dbReference type="PRINTS" id="PR00081">
    <property type="entry name" value="GDHRDH"/>
</dbReference>
<gene>
    <name evidence="6" type="ORF">POL72_17380</name>
</gene>
<reference evidence="6 7" key="1">
    <citation type="submission" date="2023-01" db="EMBL/GenBank/DDBJ databases">
        <title>Minimal conservation of predation-associated metabolite biosynthetic gene clusters underscores biosynthetic potential of Myxococcota including descriptions for ten novel species: Archangium lansinium sp. nov., Myxococcus landrumus sp. nov., Nannocystis bai.</title>
        <authorList>
            <person name="Ahearne A."/>
            <person name="Stevens C."/>
            <person name="Dowd S."/>
        </authorList>
    </citation>
    <scope>NUCLEOTIDE SEQUENCE [LARGE SCALE GENOMIC DNA]</scope>
    <source>
        <strain evidence="6 7">WIWO2</strain>
    </source>
</reference>
<dbReference type="RefSeq" id="WP_272096511.1">
    <property type="nucleotide sequence ID" value="NZ_JAQNDK010000002.1"/>
</dbReference>
<evidence type="ECO:0000259" key="5">
    <source>
        <dbReference type="SMART" id="SM00822"/>
    </source>
</evidence>